<evidence type="ECO:0000313" key="10">
    <source>
        <dbReference type="Proteomes" id="UP000016566"/>
    </source>
</evidence>
<keyword evidence="6 7" id="KW-0472">Membrane</keyword>
<keyword evidence="7" id="KW-0813">Transport</keyword>
<comment type="caution">
    <text evidence="7">Lacks conserved residue(s) required for the propagation of feature annotation.</text>
</comment>
<feature type="transmembrane region" description="Helical" evidence="7">
    <location>
        <begin position="283"/>
        <end position="306"/>
    </location>
</feature>
<dbReference type="EMBL" id="BATB01000053">
    <property type="protein sequence ID" value="GAD56927.1"/>
    <property type="molecule type" value="Genomic_DNA"/>
</dbReference>
<comment type="function">
    <text evidence="7">Part of the tripartite ATP-independent periplasmic (TRAP) transport system.</text>
</comment>
<feature type="transmembrane region" description="Helical" evidence="7">
    <location>
        <begin position="238"/>
        <end position="262"/>
    </location>
</feature>
<evidence type="ECO:0000256" key="1">
    <source>
        <dbReference type="ARBA" id="ARBA00004429"/>
    </source>
</evidence>
<comment type="similarity">
    <text evidence="7">Belongs to the TRAP transporter large permease family.</text>
</comment>
<feature type="transmembrane region" description="Helical" evidence="7">
    <location>
        <begin position="386"/>
        <end position="416"/>
    </location>
</feature>
<dbReference type="PANTHER" id="PTHR33362">
    <property type="entry name" value="SIALIC ACID TRAP TRANSPORTER PERMEASE PROTEIN SIAT-RELATED"/>
    <property type="match status" value="1"/>
</dbReference>
<feature type="transmembrane region" description="Helical" evidence="7">
    <location>
        <begin position="122"/>
        <end position="141"/>
    </location>
</feature>
<feature type="domain" description="TRAP C4-dicarboxylate transport system permease DctM subunit" evidence="8">
    <location>
        <begin position="75"/>
        <end position="491"/>
    </location>
</feature>
<dbReference type="InterPro" id="IPR010656">
    <property type="entry name" value="DctM"/>
</dbReference>
<keyword evidence="5 7" id="KW-1133">Transmembrane helix</keyword>
<feature type="transmembrane region" description="Helical" evidence="7">
    <location>
        <begin position="161"/>
        <end position="190"/>
    </location>
</feature>
<dbReference type="InterPro" id="IPR004681">
    <property type="entry name" value="TRAP_DctM"/>
</dbReference>
<dbReference type="Proteomes" id="UP000016566">
    <property type="component" value="Unassembled WGS sequence"/>
</dbReference>
<dbReference type="GO" id="GO:0005886">
    <property type="term" value="C:plasma membrane"/>
    <property type="evidence" value="ECO:0007669"/>
    <property type="project" value="UniProtKB-SubCell"/>
</dbReference>
<evidence type="ECO:0000256" key="7">
    <source>
        <dbReference type="RuleBase" id="RU369079"/>
    </source>
</evidence>
<dbReference type="STRING" id="1337093.MBELCI_2979"/>
<evidence type="ECO:0000313" key="9">
    <source>
        <dbReference type="EMBL" id="GAD56927.1"/>
    </source>
</evidence>
<dbReference type="GO" id="GO:0022857">
    <property type="term" value="F:transmembrane transporter activity"/>
    <property type="evidence" value="ECO:0007669"/>
    <property type="project" value="UniProtKB-UniRule"/>
</dbReference>
<dbReference type="PANTHER" id="PTHR33362:SF7">
    <property type="entry name" value="SLL1103 PROTEIN"/>
    <property type="match status" value="1"/>
</dbReference>
<feature type="transmembrane region" description="Helical" evidence="7">
    <location>
        <begin position="350"/>
        <end position="374"/>
    </location>
</feature>
<keyword evidence="2" id="KW-1003">Cell membrane</keyword>
<evidence type="ECO:0000256" key="2">
    <source>
        <dbReference type="ARBA" id="ARBA00022475"/>
    </source>
</evidence>
<name>U2Z7A3_9RHOB</name>
<evidence type="ECO:0000259" key="8">
    <source>
        <dbReference type="Pfam" id="PF06808"/>
    </source>
</evidence>
<feature type="transmembrane region" description="Helical" evidence="7">
    <location>
        <begin position="202"/>
        <end position="226"/>
    </location>
</feature>
<feature type="transmembrane region" description="Helical" evidence="7">
    <location>
        <begin position="428"/>
        <end position="448"/>
    </location>
</feature>
<organism evidence="9 10">
    <name type="scientific">Limimaricola cinnabarinus LL-001</name>
    <dbReference type="NCBI Taxonomy" id="1337093"/>
    <lineage>
        <taxon>Bacteria</taxon>
        <taxon>Pseudomonadati</taxon>
        <taxon>Pseudomonadota</taxon>
        <taxon>Alphaproteobacteria</taxon>
        <taxon>Rhodobacterales</taxon>
        <taxon>Paracoccaceae</taxon>
        <taxon>Limimaricola</taxon>
    </lineage>
</organism>
<evidence type="ECO:0000256" key="5">
    <source>
        <dbReference type="ARBA" id="ARBA00022989"/>
    </source>
</evidence>
<evidence type="ECO:0000256" key="6">
    <source>
        <dbReference type="ARBA" id="ARBA00023136"/>
    </source>
</evidence>
<gene>
    <name evidence="9" type="ORF">MBELCI_2979</name>
</gene>
<feature type="transmembrane region" description="Helical" evidence="7">
    <location>
        <begin position="312"/>
        <end position="329"/>
    </location>
</feature>
<keyword evidence="4 7" id="KW-0812">Transmembrane</keyword>
<comment type="caution">
    <text evidence="9">The sequence shown here is derived from an EMBL/GenBank/DDBJ whole genome shotgun (WGS) entry which is preliminary data.</text>
</comment>
<keyword evidence="10" id="KW-1185">Reference proteome</keyword>
<dbReference type="NCBIfam" id="TIGR00786">
    <property type="entry name" value="dctM"/>
    <property type="match status" value="1"/>
</dbReference>
<comment type="subcellular location">
    <subcellularLocation>
        <location evidence="1 7">Cell inner membrane</location>
        <topology evidence="1 7">Multi-pass membrane protein</topology>
    </subcellularLocation>
</comment>
<dbReference type="eggNOG" id="COG4664">
    <property type="taxonomic scope" value="Bacteria"/>
</dbReference>
<proteinExistence type="inferred from homology"/>
<reference evidence="9" key="1">
    <citation type="journal article" date="2013" name="Genome Announc.">
        <title>Draft Genome Sequence of Loktanella cinnabarina LL-001T, Isolated from Deep-Sea Floor Sediment.</title>
        <authorList>
            <person name="Nishi S."/>
            <person name="Tsubouchi T."/>
            <person name="Takaki Y."/>
            <person name="Koyanagi R."/>
            <person name="Satoh N."/>
            <person name="Maruyama T."/>
            <person name="Hatada Y."/>
        </authorList>
    </citation>
    <scope>NUCLEOTIDE SEQUENCE [LARGE SCALE GENOMIC DNA]</scope>
    <source>
        <strain evidence="9">LL-001</strain>
    </source>
</reference>
<feature type="transmembrane region" description="Helical" evidence="7">
    <location>
        <begin position="468"/>
        <end position="495"/>
    </location>
</feature>
<evidence type="ECO:0000256" key="4">
    <source>
        <dbReference type="ARBA" id="ARBA00022692"/>
    </source>
</evidence>
<keyword evidence="3 7" id="KW-0997">Cell inner membrane</keyword>
<protein>
    <recommendedName>
        <fullName evidence="7">TRAP transporter large permease protein</fullName>
    </recommendedName>
</protein>
<sequence length="504" mass="53509">MRGALRHDTRVLQPWGGLRKIRLEPGNLADQGSLVHQHDRFRATGFRRDFAQPWYTYSPGSKGMNEAASFIMLPVLLLVILAGFPVAFSLISVAFAFGLYTLGDGVIVQLLSKIEDTATNSVLAAVPLFIFMGVMLERSGIADRLFEAVHLWTRRLPGGLAVGAIGLGTIFAAASGVVGATETVIGMLAIPVMMRHNYDKRLLSGTICAGGSLGTVIPPSITVIVLGPVASVSVGDLFAGLLAPGLIMALLFVAYVMTIATLNPSLAPREPPAPDEPNLLEKLKITAIALIPPILLIFTVLGTILMGLATPTEAAACGALGTIILAAIYRRISIGVLWTAMSHSAGITAMILLIVLGGSMFAGVFFAAGGMMAIQSMLSSSGLEGWQALCIILGLAFVLGFMMDLISVILIIIPIAMPIVLLFGYDPVWFCIAFLVVLQTSYLTPPMAPSIFYLRAIAPPEIRLGDMYVGVLPFIAVQLLTLALILAFPQIALWFPGVLSGPKW</sequence>
<accession>U2Z7A3</accession>
<evidence type="ECO:0000256" key="3">
    <source>
        <dbReference type="ARBA" id="ARBA00022519"/>
    </source>
</evidence>
<comment type="subunit">
    <text evidence="7">The complex comprises the extracytoplasmic solute receptor protein and the two transmembrane proteins.</text>
</comment>
<dbReference type="Pfam" id="PF06808">
    <property type="entry name" value="DctM"/>
    <property type="match status" value="1"/>
</dbReference>
<dbReference type="AlphaFoldDB" id="U2Z7A3"/>